<name>A0A7J5XQY0_DISMA</name>
<sequence>MSTDLAPQSVDPVFFPLHQDFIHDQMFLLQPGNPPPSLVWKLAGEPVNHSAAIPIREESLGTWA</sequence>
<gene>
    <name evidence="1" type="ORF">F7725_018189</name>
</gene>
<evidence type="ECO:0000313" key="1">
    <source>
        <dbReference type="EMBL" id="KAF3839472.1"/>
    </source>
</evidence>
<accession>A0A7J5XQY0</accession>
<comment type="caution">
    <text evidence="1">The sequence shown here is derived from an EMBL/GenBank/DDBJ whole genome shotgun (WGS) entry which is preliminary data.</text>
</comment>
<dbReference type="AlphaFoldDB" id="A0A7J5XQY0"/>
<protein>
    <submittedName>
        <fullName evidence="1">Uncharacterized protein</fullName>
    </submittedName>
</protein>
<dbReference type="Proteomes" id="UP000518266">
    <property type="component" value="Unassembled WGS sequence"/>
</dbReference>
<organism evidence="1 2">
    <name type="scientific">Dissostichus mawsoni</name>
    <name type="common">Antarctic cod</name>
    <dbReference type="NCBI Taxonomy" id="36200"/>
    <lineage>
        <taxon>Eukaryota</taxon>
        <taxon>Metazoa</taxon>
        <taxon>Chordata</taxon>
        <taxon>Craniata</taxon>
        <taxon>Vertebrata</taxon>
        <taxon>Euteleostomi</taxon>
        <taxon>Actinopterygii</taxon>
        <taxon>Neopterygii</taxon>
        <taxon>Teleostei</taxon>
        <taxon>Neoteleostei</taxon>
        <taxon>Acanthomorphata</taxon>
        <taxon>Eupercaria</taxon>
        <taxon>Perciformes</taxon>
        <taxon>Notothenioidei</taxon>
        <taxon>Nototheniidae</taxon>
        <taxon>Dissostichus</taxon>
    </lineage>
</organism>
<reference evidence="1 2" key="1">
    <citation type="submission" date="2020-03" db="EMBL/GenBank/DDBJ databases">
        <title>Dissostichus mawsoni Genome sequencing and assembly.</title>
        <authorList>
            <person name="Park H."/>
        </authorList>
    </citation>
    <scope>NUCLEOTIDE SEQUENCE [LARGE SCALE GENOMIC DNA]</scope>
    <source>
        <strain evidence="1">DM0001</strain>
        <tissue evidence="1">Muscle</tissue>
    </source>
</reference>
<evidence type="ECO:0000313" key="2">
    <source>
        <dbReference type="Proteomes" id="UP000518266"/>
    </source>
</evidence>
<dbReference type="EMBL" id="JAAKFY010000021">
    <property type="protein sequence ID" value="KAF3839472.1"/>
    <property type="molecule type" value="Genomic_DNA"/>
</dbReference>
<proteinExistence type="predicted"/>
<keyword evidence="2" id="KW-1185">Reference proteome</keyword>